<evidence type="ECO:0000313" key="1">
    <source>
        <dbReference type="Proteomes" id="UP000887580"/>
    </source>
</evidence>
<dbReference type="WBParaSite" id="PS1159_v2.g2678.t1">
    <property type="protein sequence ID" value="PS1159_v2.g2678.t1"/>
    <property type="gene ID" value="PS1159_v2.g2678"/>
</dbReference>
<proteinExistence type="predicted"/>
<name>A0AC35G8X8_9BILA</name>
<evidence type="ECO:0000313" key="2">
    <source>
        <dbReference type="WBParaSite" id="PS1159_v2.g2678.t1"/>
    </source>
</evidence>
<accession>A0AC35G8X8</accession>
<dbReference type="Proteomes" id="UP000887580">
    <property type="component" value="Unplaced"/>
</dbReference>
<protein>
    <submittedName>
        <fullName evidence="2">Gustatory receptor</fullName>
    </submittedName>
</protein>
<reference evidence="2" key="1">
    <citation type="submission" date="2022-11" db="UniProtKB">
        <authorList>
            <consortium name="WormBaseParasite"/>
        </authorList>
    </citation>
    <scope>IDENTIFICATION</scope>
</reference>
<sequence>MIWFSWKKYPFATYSSKPISHIMRLFLCIATAITLYGYFNHIATERIYWQFDFVLHYKTNKEVENIQDCFYIIGVMVFLLVLLNYLLRVAPVVGIPLWFKCVLLVTLFFNAAQKWIYESIEAHMEMCEELNKNDTLCNLYIHYDTSTKSLSKLEKWLYYATKGLTPLTYTITMELFIACMAIVVHLSHERGNTVPQNIPRMVLRTHTI</sequence>
<organism evidence="1 2">
    <name type="scientific">Panagrolaimus sp. PS1159</name>
    <dbReference type="NCBI Taxonomy" id="55785"/>
    <lineage>
        <taxon>Eukaryota</taxon>
        <taxon>Metazoa</taxon>
        <taxon>Ecdysozoa</taxon>
        <taxon>Nematoda</taxon>
        <taxon>Chromadorea</taxon>
        <taxon>Rhabditida</taxon>
        <taxon>Tylenchina</taxon>
        <taxon>Panagrolaimomorpha</taxon>
        <taxon>Panagrolaimoidea</taxon>
        <taxon>Panagrolaimidae</taxon>
        <taxon>Panagrolaimus</taxon>
    </lineage>
</organism>